<comment type="caution">
    <text evidence="8">The sequence shown here is derived from an EMBL/GenBank/DDBJ whole genome shotgun (WGS) entry which is preliminary data.</text>
</comment>
<comment type="subcellular location">
    <subcellularLocation>
        <location evidence="1">Cell membrane</location>
    </subcellularLocation>
</comment>
<name>A0ABN2WNS1_9MICO</name>
<gene>
    <name evidence="8" type="ORF">GCM10009823_16270</name>
</gene>
<evidence type="ECO:0000256" key="4">
    <source>
        <dbReference type="ARBA" id="ARBA00023136"/>
    </source>
</evidence>
<keyword evidence="3" id="KW-1003">Cell membrane</keyword>
<organism evidence="8 9">
    <name type="scientific">Brevibacterium salitolerans</name>
    <dbReference type="NCBI Taxonomy" id="1403566"/>
    <lineage>
        <taxon>Bacteria</taxon>
        <taxon>Bacillati</taxon>
        <taxon>Actinomycetota</taxon>
        <taxon>Actinomycetes</taxon>
        <taxon>Micrococcales</taxon>
        <taxon>Brevibacteriaceae</taxon>
        <taxon>Brevibacterium</taxon>
    </lineage>
</organism>
<dbReference type="EMBL" id="BAAAPZ010000006">
    <property type="protein sequence ID" value="GAA2096260.1"/>
    <property type="molecule type" value="Genomic_DNA"/>
</dbReference>
<evidence type="ECO:0000256" key="3">
    <source>
        <dbReference type="ARBA" id="ARBA00022475"/>
    </source>
</evidence>
<dbReference type="PROSITE" id="PS51257">
    <property type="entry name" value="PROKAR_LIPOPROTEIN"/>
    <property type="match status" value="1"/>
</dbReference>
<feature type="chain" id="PRO_5046496080" evidence="6">
    <location>
        <begin position="22"/>
        <end position="330"/>
    </location>
</feature>
<evidence type="ECO:0000313" key="8">
    <source>
        <dbReference type="EMBL" id="GAA2096260.1"/>
    </source>
</evidence>
<dbReference type="Pfam" id="PF04069">
    <property type="entry name" value="OpuAC"/>
    <property type="match status" value="1"/>
</dbReference>
<dbReference type="RefSeq" id="WP_291795907.1">
    <property type="nucleotide sequence ID" value="NZ_BAAAPZ010000006.1"/>
</dbReference>
<accession>A0ABN2WNS1</accession>
<feature type="signal peptide" evidence="6">
    <location>
        <begin position="1"/>
        <end position="21"/>
    </location>
</feature>
<dbReference type="Proteomes" id="UP001500984">
    <property type="component" value="Unassembled WGS sequence"/>
</dbReference>
<evidence type="ECO:0000256" key="1">
    <source>
        <dbReference type="ARBA" id="ARBA00004236"/>
    </source>
</evidence>
<dbReference type="SUPFAM" id="SSF53850">
    <property type="entry name" value="Periplasmic binding protein-like II"/>
    <property type="match status" value="1"/>
</dbReference>
<evidence type="ECO:0000259" key="7">
    <source>
        <dbReference type="Pfam" id="PF04069"/>
    </source>
</evidence>
<dbReference type="Gene3D" id="3.40.190.100">
    <property type="entry name" value="Glycine betaine-binding periplasmic protein, domain 2"/>
    <property type="match status" value="1"/>
</dbReference>
<dbReference type="InterPro" id="IPR007210">
    <property type="entry name" value="ABC_Gly_betaine_transp_sub-bd"/>
</dbReference>
<dbReference type="Gene3D" id="3.40.190.10">
    <property type="entry name" value="Periplasmic binding protein-like II"/>
    <property type="match status" value="1"/>
</dbReference>
<proteinExistence type="predicted"/>
<dbReference type="CDD" id="cd13639">
    <property type="entry name" value="PBP2_OpuAC_like"/>
    <property type="match status" value="1"/>
</dbReference>
<feature type="region of interest" description="Disordered" evidence="5">
    <location>
        <begin position="27"/>
        <end position="54"/>
    </location>
</feature>
<evidence type="ECO:0000256" key="5">
    <source>
        <dbReference type="SAM" id="MobiDB-lite"/>
    </source>
</evidence>
<keyword evidence="4" id="KW-0472">Membrane</keyword>
<dbReference type="PANTHER" id="PTHR47737">
    <property type="entry name" value="GLYCINE BETAINE/PROLINE BETAINE TRANSPORT SYSTEM PERMEASE PROTEIN PROW"/>
    <property type="match status" value="1"/>
</dbReference>
<reference evidence="8 9" key="1">
    <citation type="journal article" date="2019" name="Int. J. Syst. Evol. Microbiol.">
        <title>The Global Catalogue of Microorganisms (GCM) 10K type strain sequencing project: providing services to taxonomists for standard genome sequencing and annotation.</title>
        <authorList>
            <consortium name="The Broad Institute Genomics Platform"/>
            <consortium name="The Broad Institute Genome Sequencing Center for Infectious Disease"/>
            <person name="Wu L."/>
            <person name="Ma J."/>
        </authorList>
    </citation>
    <scope>NUCLEOTIDE SEQUENCE [LARGE SCALE GENOMIC DNA]</scope>
    <source>
        <strain evidence="8 9">JCM 15900</strain>
    </source>
</reference>
<keyword evidence="9" id="KW-1185">Reference proteome</keyword>
<dbReference type="PANTHER" id="PTHR47737:SF1">
    <property type="entry name" value="GLYCINE BETAINE_PROLINE BETAINE TRANSPORT SYSTEM PERMEASE PROTEIN PROW"/>
    <property type="match status" value="1"/>
</dbReference>
<keyword evidence="6" id="KW-0732">Signal</keyword>
<keyword evidence="2" id="KW-0813">Transport</keyword>
<evidence type="ECO:0000313" key="9">
    <source>
        <dbReference type="Proteomes" id="UP001500984"/>
    </source>
</evidence>
<evidence type="ECO:0000256" key="2">
    <source>
        <dbReference type="ARBA" id="ARBA00022448"/>
    </source>
</evidence>
<feature type="domain" description="ABC-type glycine betaine transport system substrate-binding" evidence="7">
    <location>
        <begin position="65"/>
        <end position="315"/>
    </location>
</feature>
<protein>
    <submittedName>
        <fullName evidence="8">Glycine betaine ABC transporter substrate-binding protein</fullName>
    </submittedName>
</protein>
<evidence type="ECO:0000256" key="6">
    <source>
        <dbReference type="SAM" id="SignalP"/>
    </source>
</evidence>
<sequence length="330" mass="35828">MKTRKLMTLTGALAVSALALTACGETEAGQQQSEAPAAEEGGTDWTNCTPGQDSAEADVAADENKNITIGAYNGWDESFAVAYLTENVLEDEGYTVNVEAFEAGPGYTALAQGDIDFAMDTWLPITHADYLNQYGDDIEAAGCWYDNAKLTLAVNEDSPAQSIADLPDMVDDYGGTIYGIEAGAGLTQQTEESAIPTYGLDDYDFKISSTPAMLAELKSATDADENVLVTLWRPHWAYDAFPVRDLEDPEGAMGDAELIYSFARSGFSEENPEVFQLVKNFVFDDEHLASLENIMFSDEHYGGEDPEEAVAEWVEDNQDFVDDWKAGALA</sequence>